<keyword evidence="2" id="KW-0732">Signal</keyword>
<accession>A0A067JYU5</accession>
<dbReference type="OrthoDB" id="913239at2759"/>
<evidence type="ECO:0008006" key="5">
    <source>
        <dbReference type="Google" id="ProtNLM"/>
    </source>
</evidence>
<feature type="signal peptide" evidence="2">
    <location>
        <begin position="1"/>
        <end position="19"/>
    </location>
</feature>
<sequence>MKLIALFFIMVVMVSSCLAIHGQGERNQNQAEGKKSRVDCKERSVDNHHSIPREYYNGWGSSSQGDKNGGDNGGDEGGQP</sequence>
<evidence type="ECO:0000256" key="2">
    <source>
        <dbReference type="SAM" id="SignalP"/>
    </source>
</evidence>
<feature type="compositionally biased region" description="Basic and acidic residues" evidence="1">
    <location>
        <begin position="32"/>
        <end position="52"/>
    </location>
</feature>
<evidence type="ECO:0000313" key="4">
    <source>
        <dbReference type="Proteomes" id="UP000027138"/>
    </source>
</evidence>
<dbReference type="AlphaFoldDB" id="A0A067JYU5"/>
<evidence type="ECO:0000313" key="3">
    <source>
        <dbReference type="EMBL" id="KDP29136.1"/>
    </source>
</evidence>
<gene>
    <name evidence="3" type="ORF">JCGZ_16525</name>
</gene>
<dbReference type="Proteomes" id="UP000027138">
    <property type="component" value="Unassembled WGS sequence"/>
</dbReference>
<protein>
    <recommendedName>
        <fullName evidence="5">Glycine-rich protein</fullName>
    </recommendedName>
</protein>
<reference evidence="3 4" key="1">
    <citation type="journal article" date="2014" name="PLoS ONE">
        <title>Global Analysis of Gene Expression Profiles in Physic Nut (Jatropha curcas L.) Seedlings Exposed to Salt Stress.</title>
        <authorList>
            <person name="Zhang L."/>
            <person name="Zhang C."/>
            <person name="Wu P."/>
            <person name="Chen Y."/>
            <person name="Li M."/>
            <person name="Jiang H."/>
            <person name="Wu G."/>
        </authorList>
    </citation>
    <scope>NUCLEOTIDE SEQUENCE [LARGE SCALE GENOMIC DNA]</scope>
    <source>
        <strain evidence="4">cv. GZQX0401</strain>
        <tissue evidence="3">Young leaves</tissue>
    </source>
</reference>
<dbReference type="PROSITE" id="PS51257">
    <property type="entry name" value="PROKAR_LIPOPROTEIN"/>
    <property type="match status" value="1"/>
</dbReference>
<dbReference type="PANTHER" id="PTHR36040">
    <property type="entry name" value="OS04G0188500 PROTEIN"/>
    <property type="match status" value="1"/>
</dbReference>
<evidence type="ECO:0000256" key="1">
    <source>
        <dbReference type="SAM" id="MobiDB-lite"/>
    </source>
</evidence>
<organism evidence="3 4">
    <name type="scientific">Jatropha curcas</name>
    <name type="common">Barbados nut</name>
    <dbReference type="NCBI Taxonomy" id="180498"/>
    <lineage>
        <taxon>Eukaryota</taxon>
        <taxon>Viridiplantae</taxon>
        <taxon>Streptophyta</taxon>
        <taxon>Embryophyta</taxon>
        <taxon>Tracheophyta</taxon>
        <taxon>Spermatophyta</taxon>
        <taxon>Magnoliopsida</taxon>
        <taxon>eudicotyledons</taxon>
        <taxon>Gunneridae</taxon>
        <taxon>Pentapetalae</taxon>
        <taxon>rosids</taxon>
        <taxon>fabids</taxon>
        <taxon>Malpighiales</taxon>
        <taxon>Euphorbiaceae</taxon>
        <taxon>Crotonoideae</taxon>
        <taxon>Jatropheae</taxon>
        <taxon>Jatropha</taxon>
    </lineage>
</organism>
<feature type="region of interest" description="Disordered" evidence="1">
    <location>
        <begin position="24"/>
        <end position="80"/>
    </location>
</feature>
<feature type="chain" id="PRO_5001642368" description="Glycine-rich protein" evidence="2">
    <location>
        <begin position="20"/>
        <end position="80"/>
    </location>
</feature>
<dbReference type="PANTHER" id="PTHR36040:SF3">
    <property type="entry name" value="OS04G0188500 PROTEIN"/>
    <property type="match status" value="1"/>
</dbReference>
<proteinExistence type="predicted"/>
<dbReference type="EMBL" id="KK914761">
    <property type="protein sequence ID" value="KDP29136.1"/>
    <property type="molecule type" value="Genomic_DNA"/>
</dbReference>
<feature type="compositionally biased region" description="Gly residues" evidence="1">
    <location>
        <begin position="70"/>
        <end position="80"/>
    </location>
</feature>
<name>A0A067JYU5_JATCU</name>
<keyword evidence="4" id="KW-1185">Reference proteome</keyword>